<proteinExistence type="predicted"/>
<keyword evidence="1" id="KW-0732">Signal</keyword>
<evidence type="ECO:0000313" key="3">
    <source>
        <dbReference type="Proteomes" id="UP001229209"/>
    </source>
</evidence>
<reference evidence="2 3" key="1">
    <citation type="submission" date="2023-07" db="EMBL/GenBank/DDBJ databases">
        <title>Genomic Encyclopedia of Type Strains, Phase IV (KMG-IV): sequencing the most valuable type-strain genomes for metagenomic binning, comparative biology and taxonomic classification.</title>
        <authorList>
            <person name="Goeker M."/>
        </authorList>
    </citation>
    <scope>NUCLEOTIDE SEQUENCE [LARGE SCALE GENOMIC DNA]</scope>
    <source>
        <strain evidence="2 3">DSM 25924</strain>
    </source>
</reference>
<gene>
    <name evidence="2" type="ORF">J2S04_001003</name>
</gene>
<dbReference type="RefSeq" id="WP_306953646.1">
    <property type="nucleotide sequence ID" value="NZ_JAURUO010000004.1"/>
</dbReference>
<evidence type="ECO:0000256" key="1">
    <source>
        <dbReference type="SAM" id="SignalP"/>
    </source>
</evidence>
<evidence type="ECO:0008006" key="4">
    <source>
        <dbReference type="Google" id="ProtNLM"/>
    </source>
</evidence>
<comment type="caution">
    <text evidence="2">The sequence shown here is derived from an EMBL/GenBank/DDBJ whole genome shotgun (WGS) entry which is preliminary data.</text>
</comment>
<dbReference type="EMBL" id="JAURUO010000004">
    <property type="protein sequence ID" value="MDP9728072.1"/>
    <property type="molecule type" value="Genomic_DNA"/>
</dbReference>
<evidence type="ECO:0000313" key="2">
    <source>
        <dbReference type="EMBL" id="MDP9728072.1"/>
    </source>
</evidence>
<keyword evidence="3" id="KW-1185">Reference proteome</keyword>
<name>A0ABT9LUY5_9BACL</name>
<organism evidence="2 3">
    <name type="scientific">Alicyclobacillus tolerans</name>
    <dbReference type="NCBI Taxonomy" id="90970"/>
    <lineage>
        <taxon>Bacteria</taxon>
        <taxon>Bacillati</taxon>
        <taxon>Bacillota</taxon>
        <taxon>Bacilli</taxon>
        <taxon>Bacillales</taxon>
        <taxon>Alicyclobacillaceae</taxon>
        <taxon>Alicyclobacillus</taxon>
    </lineage>
</organism>
<protein>
    <recommendedName>
        <fullName evidence="4">Copper amine oxidase-like N-terminal domain-containing protein</fullName>
    </recommendedName>
</protein>
<dbReference type="Proteomes" id="UP001229209">
    <property type="component" value="Unassembled WGS sequence"/>
</dbReference>
<feature type="chain" id="PRO_5045412450" description="Copper amine oxidase-like N-terminal domain-containing protein" evidence="1">
    <location>
        <begin position="24"/>
        <end position="462"/>
    </location>
</feature>
<feature type="signal peptide" evidence="1">
    <location>
        <begin position="1"/>
        <end position="23"/>
    </location>
</feature>
<accession>A0ABT9LUY5</accession>
<sequence length="462" mass="51001">MRIVRSLCTAALLMTFCPTVVLASTQTSHHLEGSQEFVTTIRINGKGMDRPYGRVYQNTTFIPIWYVMQALNSFQYKSQWNGKQWEITAPSVSSSSLSRIGGKGNMTIFLNGQKVAQVPSFVAPDPLTKKPTTYAPIWYVMQILKQAGVISIWKDHIWSMQTVTPSKQTSPTLSLPPVLPSNEVAAGSFVLQFLTEEGELPPHSTPLQAMSFAIQNGWWDTNSTQHTEYLGAYEPLTVEEAEQLDWNFLGMSNPAFQPGGSMSAWAQFIGLNPAGLSLTADVTPTEADAMLHVIADDSQGYQALKEHQWQIVYPPENEAMATFQGDMTANGQPFFTSNQAVQQVIQDTYQFFDGIQVQASSNGKQWIVTLPNVSAAGEFYIASSNNANYSVNGGQTWQTVNRLDSLRLNEHSSVQIQLPDTSALSLSYNVLLPNLGGSTTLGEMTLRLNSAEQLQVHRDQLD</sequence>